<feature type="compositionally biased region" description="Basic and acidic residues" evidence="1">
    <location>
        <begin position="1055"/>
        <end position="1068"/>
    </location>
</feature>
<feature type="region of interest" description="Disordered" evidence="1">
    <location>
        <begin position="753"/>
        <end position="792"/>
    </location>
</feature>
<feature type="region of interest" description="Disordered" evidence="1">
    <location>
        <begin position="1082"/>
        <end position="1136"/>
    </location>
</feature>
<feature type="compositionally biased region" description="Polar residues" evidence="1">
    <location>
        <begin position="174"/>
        <end position="184"/>
    </location>
</feature>
<feature type="compositionally biased region" description="Basic and acidic residues" evidence="1">
    <location>
        <begin position="1283"/>
        <end position="1304"/>
    </location>
</feature>
<accession>A0AAD4NGW8</accession>
<feature type="compositionally biased region" description="Basic and acidic residues" evidence="1">
    <location>
        <begin position="1262"/>
        <end position="1273"/>
    </location>
</feature>
<feature type="region of interest" description="Disordered" evidence="1">
    <location>
        <begin position="958"/>
        <end position="1068"/>
    </location>
</feature>
<feature type="compositionally biased region" description="Basic and acidic residues" evidence="1">
    <location>
        <begin position="643"/>
        <end position="662"/>
    </location>
</feature>
<feature type="compositionally biased region" description="Polar residues" evidence="1">
    <location>
        <begin position="753"/>
        <end position="763"/>
    </location>
</feature>
<feature type="compositionally biased region" description="Basic and acidic residues" evidence="1">
    <location>
        <begin position="764"/>
        <end position="778"/>
    </location>
</feature>
<feature type="region of interest" description="Disordered" evidence="1">
    <location>
        <begin position="293"/>
        <end position="349"/>
    </location>
</feature>
<proteinExistence type="predicted"/>
<name>A0AAD4NGW8_9BILA</name>
<dbReference type="EMBL" id="JAKKPZ010000001">
    <property type="protein sequence ID" value="KAI1729203.1"/>
    <property type="molecule type" value="Genomic_DNA"/>
</dbReference>
<feature type="compositionally biased region" description="Low complexity" evidence="1">
    <location>
        <begin position="16"/>
        <end position="26"/>
    </location>
</feature>
<dbReference type="GO" id="GO:0005861">
    <property type="term" value="C:troponin complex"/>
    <property type="evidence" value="ECO:0007669"/>
    <property type="project" value="InterPro"/>
</dbReference>
<feature type="region of interest" description="Disordered" evidence="1">
    <location>
        <begin position="126"/>
        <end position="220"/>
    </location>
</feature>
<feature type="region of interest" description="Disordered" evidence="1">
    <location>
        <begin position="624"/>
        <end position="662"/>
    </location>
</feature>
<feature type="compositionally biased region" description="Low complexity" evidence="1">
    <location>
        <begin position="127"/>
        <end position="142"/>
    </location>
</feature>
<feature type="compositionally biased region" description="Basic and acidic residues" evidence="1">
    <location>
        <begin position="1087"/>
        <end position="1136"/>
    </location>
</feature>
<dbReference type="PANTHER" id="PTHR11521">
    <property type="entry name" value="TROPONIN T"/>
    <property type="match status" value="1"/>
</dbReference>
<feature type="region of interest" description="Disordered" evidence="1">
    <location>
        <begin position="815"/>
        <end position="861"/>
    </location>
</feature>
<dbReference type="InterPro" id="IPR038077">
    <property type="entry name" value="Troponin_sf"/>
</dbReference>
<feature type="region of interest" description="Disordered" evidence="1">
    <location>
        <begin position="1244"/>
        <end position="1322"/>
    </location>
</feature>
<feature type="compositionally biased region" description="Polar residues" evidence="1">
    <location>
        <begin position="340"/>
        <end position="349"/>
    </location>
</feature>
<feature type="region of interest" description="Disordered" evidence="1">
    <location>
        <begin position="1"/>
        <end position="26"/>
    </location>
</feature>
<reference evidence="2" key="1">
    <citation type="submission" date="2022-01" db="EMBL/GenBank/DDBJ databases">
        <title>Genome Sequence Resource for Two Populations of Ditylenchus destructor, the Migratory Endoparasitic Phytonematode.</title>
        <authorList>
            <person name="Zhang H."/>
            <person name="Lin R."/>
            <person name="Xie B."/>
        </authorList>
    </citation>
    <scope>NUCLEOTIDE SEQUENCE</scope>
    <source>
        <strain evidence="2">BazhouSP</strain>
    </source>
</reference>
<dbReference type="GO" id="GO:0005523">
    <property type="term" value="F:tropomyosin binding"/>
    <property type="evidence" value="ECO:0007669"/>
    <property type="project" value="TreeGrafter"/>
</dbReference>
<dbReference type="InterPro" id="IPR027707">
    <property type="entry name" value="TNNT"/>
</dbReference>
<feature type="compositionally biased region" description="Low complexity" evidence="1">
    <location>
        <begin position="1367"/>
        <end position="1377"/>
    </location>
</feature>
<feature type="compositionally biased region" description="Low complexity" evidence="1">
    <location>
        <begin position="318"/>
        <end position="328"/>
    </location>
</feature>
<sequence length="1569" mass="178941">MYPSSASGHQRHFTPSYFSGSSSISTSSYVPKSTYISTSIPPKPTTSISSRPILAPILPTTDNSTSSTNYVSPLLVKLANQQKSVLQRRNSQSNIQSMSAISVTDSQSILSRKTLAGPDLTISSSHTVSPATTIPTTTGTVGRAAPRPADINNLVKKYTSKKSDVPESEDADAASSNEPTNDSWASGYLRKRREEKLKAETAANEGQIEQPGPSTHCSMSTDREVGVYAAKSDMPQLGPAALDGEDHQQQFVRRLITAHTVVDDLLKKRGLRGEDEAKFLKQYEWVPIVDEEDELKKKEKSPQPNPRRIAPLNRRRISSSSGSDSGLSLDEEDQEENFQPAPTFTQRQFTPVPLETEIEEEKMAEQSPEYRGFPTENVSSDYEFKNNSLEAGLEECCQIIPEPSHVTVNKKVKSADESSSINASLKPRQIKKTEHVQYSIAVPNAWKCTTKIACAKTFKLPEKNVQKEFSLTNSRSPIESSRTSLIQKATLKRESVSKTIGKTVNKEEKRLLEQTSSTATAFRSPNRKSTAKISLQHCSFYDVAKNVKEYPTKLNEKGNTCEVIVKQMPEKCVRAHFRLTAAALSPEWSRKVVPTARQVLRVARNVREPIEYIPKDFPEVEIGEVRKKPKNNQNNKPRRKLKDRQMVGRKGDKMKEKINTHTSVKDMQTRLSQSGPGEIDLIRTIRGNLRRVPRAGDMSENQGTDEAELTLKKSILSLKESKKPQRRSSAIVPNSDVSEFRRDSLNLQEVNSYTRMSNSAQQKINEKSDQTKQKEKKLQRNKKVKTSLEGANYEAQRKCQDEILASGKNAELELLRDDESEKRASRARSARLSERDETKKSQSKLQKESRSESSESIFATDREAESDGKCVTECEMTAADLILIEWFRRYLNIPVPLAVIRPIFCYKCCFCNHEPAPDRAFASFLRARTPTQMDKEDEMNFTEFLRIKELLKRVYRSTPETQRQKPHSGANRHSEPFGVNLKRVQQSRKRRPLPMPGAKRKRKPFIPKWRRNECEPPAEVQESKPKQRAPPPPQSEPDPESMTEAEQAMLAAKKRHEEEEAAKMQDYEERRRAELARVEEELVLLKQKQEERRKQREQDEREYQEHRRQEEERRRQEEEERKQKQAEVKLRREEEKMKRQQMMAGFGAVGGVEKNFVIPEKGEGGGEKMSNLSGQASKPRAMSKEQQEEAKRNYMSIVNRPVDVSNLLPNDLKDKIKQLHARIVKLEGEKYDLEKRHERQDYDLKELSERQKQVARSVALKKGMDPVEADNTKHPPKVSVASKFDRQTDRRGYGDRRELFEKPVVKPPPAIVHGSGRPPPEWGRKEFEELEQIRKNLEPPKYVEQVKAEGDEARPPVPVIPLQLPTEESAAPAEPAADGPPAPPPKAKKDSSRTTFPIKQFKTYLCCIRPLKASKSGCEWEVTQVIAPHTPLKYYVMDLKIEINERKGNRLFCIHENKEIIMQKCDVKENCHIDFFGLLTLHAVCFEVRKDEFVVCFASLLNEFNQELHRNASILKPQAEHECCDDKTAKRMEILNSLVHNREFWEFISNSNPELAEKMIELFISEDDT</sequence>
<evidence type="ECO:0000313" key="2">
    <source>
        <dbReference type="EMBL" id="KAI1729203.1"/>
    </source>
</evidence>
<dbReference type="Proteomes" id="UP001201812">
    <property type="component" value="Unassembled WGS sequence"/>
</dbReference>
<dbReference type="GO" id="GO:0045214">
    <property type="term" value="P:sarcomere organization"/>
    <property type="evidence" value="ECO:0007669"/>
    <property type="project" value="TreeGrafter"/>
</dbReference>
<feature type="compositionally biased region" description="Basic and acidic residues" evidence="1">
    <location>
        <begin position="831"/>
        <end position="853"/>
    </location>
</feature>
<dbReference type="GO" id="GO:0006937">
    <property type="term" value="P:regulation of muscle contraction"/>
    <property type="evidence" value="ECO:0007669"/>
    <property type="project" value="InterPro"/>
</dbReference>
<gene>
    <name evidence="2" type="ORF">DdX_01427</name>
</gene>
<dbReference type="PANTHER" id="PTHR11521:SF7">
    <property type="entry name" value="TROPONIN T"/>
    <property type="match status" value="1"/>
</dbReference>
<evidence type="ECO:0000256" key="1">
    <source>
        <dbReference type="SAM" id="MobiDB-lite"/>
    </source>
</evidence>
<keyword evidence="3" id="KW-1185">Reference proteome</keyword>
<feature type="region of interest" description="Disordered" evidence="1">
    <location>
        <begin position="1157"/>
        <end position="1190"/>
    </location>
</feature>
<dbReference type="GO" id="GO:0006936">
    <property type="term" value="P:muscle contraction"/>
    <property type="evidence" value="ECO:0007669"/>
    <property type="project" value="TreeGrafter"/>
</dbReference>
<comment type="caution">
    <text evidence="2">The sequence shown here is derived from an EMBL/GenBank/DDBJ whole genome shotgun (WGS) entry which is preliminary data.</text>
</comment>
<dbReference type="Gene3D" id="1.20.5.350">
    <property type="match status" value="1"/>
</dbReference>
<feature type="compositionally biased region" description="Basic residues" evidence="1">
    <location>
        <begin position="985"/>
        <end position="1009"/>
    </location>
</feature>
<organism evidence="2 3">
    <name type="scientific">Ditylenchus destructor</name>
    <dbReference type="NCBI Taxonomy" id="166010"/>
    <lineage>
        <taxon>Eukaryota</taxon>
        <taxon>Metazoa</taxon>
        <taxon>Ecdysozoa</taxon>
        <taxon>Nematoda</taxon>
        <taxon>Chromadorea</taxon>
        <taxon>Rhabditida</taxon>
        <taxon>Tylenchina</taxon>
        <taxon>Tylenchomorpha</taxon>
        <taxon>Sphaerularioidea</taxon>
        <taxon>Anguinidae</taxon>
        <taxon>Anguininae</taxon>
        <taxon>Ditylenchus</taxon>
    </lineage>
</organism>
<feature type="region of interest" description="Disordered" evidence="1">
    <location>
        <begin position="1367"/>
        <end position="1393"/>
    </location>
</feature>
<protein>
    <submittedName>
        <fullName evidence="2">Troponin T</fullName>
    </submittedName>
</protein>
<dbReference type="SUPFAM" id="SSF90250">
    <property type="entry name" value="Troponin coil-coiled subunits"/>
    <property type="match status" value="1"/>
</dbReference>
<evidence type="ECO:0000313" key="3">
    <source>
        <dbReference type="Proteomes" id="UP001201812"/>
    </source>
</evidence>
<feature type="compositionally biased region" description="Basic and acidic residues" evidence="1">
    <location>
        <begin position="815"/>
        <end position="824"/>
    </location>
</feature>